<evidence type="ECO:0000256" key="3">
    <source>
        <dbReference type="ARBA" id="ARBA00022840"/>
    </source>
</evidence>
<dbReference type="GO" id="GO:0097527">
    <property type="term" value="P:necroptotic signaling pathway"/>
    <property type="evidence" value="ECO:0007669"/>
    <property type="project" value="TreeGrafter"/>
</dbReference>
<dbReference type="SUPFAM" id="SSF56112">
    <property type="entry name" value="Protein kinase-like (PK-like)"/>
    <property type="match status" value="1"/>
</dbReference>
<dbReference type="AlphaFoldDB" id="A0A6B2LEB0"/>
<feature type="domain" description="Protein kinase" evidence="5">
    <location>
        <begin position="1"/>
        <end position="258"/>
    </location>
</feature>
<feature type="binding site" evidence="4">
    <location>
        <position position="28"/>
    </location>
    <ligand>
        <name>ATP</name>
        <dbReference type="ChEBI" id="CHEBI:30616"/>
    </ligand>
</feature>
<dbReference type="PANTHER" id="PTHR44329:SF298">
    <property type="entry name" value="MIXED LINEAGE KINASE DOMAIN-LIKE PROTEIN"/>
    <property type="match status" value="1"/>
</dbReference>
<dbReference type="InterPro" id="IPR001245">
    <property type="entry name" value="Ser-Thr/Tyr_kinase_cat_dom"/>
</dbReference>
<dbReference type="EMBL" id="GIBP01006099">
    <property type="protein sequence ID" value="NDV35068.1"/>
    <property type="molecule type" value="Transcribed_RNA"/>
</dbReference>
<dbReference type="PROSITE" id="PS50011">
    <property type="entry name" value="PROTEIN_KINASE_DOM"/>
    <property type="match status" value="1"/>
</dbReference>
<proteinExistence type="predicted"/>
<dbReference type="PANTHER" id="PTHR44329">
    <property type="entry name" value="SERINE/THREONINE-PROTEIN KINASE TNNI3K-RELATED"/>
    <property type="match status" value="1"/>
</dbReference>
<accession>A0A6B2LEB0</accession>
<evidence type="ECO:0000256" key="2">
    <source>
        <dbReference type="ARBA" id="ARBA00022777"/>
    </source>
</evidence>
<dbReference type="SMART" id="SM00220">
    <property type="entry name" value="S_TKc"/>
    <property type="match status" value="1"/>
</dbReference>
<evidence type="ECO:0000313" key="6">
    <source>
        <dbReference type="EMBL" id="NDV35068.1"/>
    </source>
</evidence>
<dbReference type="PROSITE" id="PS00107">
    <property type="entry name" value="PROTEIN_KINASE_ATP"/>
    <property type="match status" value="1"/>
</dbReference>
<evidence type="ECO:0000259" key="5">
    <source>
        <dbReference type="PROSITE" id="PS50011"/>
    </source>
</evidence>
<dbReference type="Pfam" id="PF00069">
    <property type="entry name" value="Pkinase"/>
    <property type="match status" value="1"/>
</dbReference>
<dbReference type="InterPro" id="IPR017441">
    <property type="entry name" value="Protein_kinase_ATP_BS"/>
</dbReference>
<evidence type="ECO:0000256" key="4">
    <source>
        <dbReference type="PROSITE-ProRule" id="PRU10141"/>
    </source>
</evidence>
<keyword evidence="2" id="KW-0808">Transferase</keyword>
<dbReference type="Gene3D" id="3.30.200.20">
    <property type="entry name" value="Phosphorylase Kinase, domain 1"/>
    <property type="match status" value="1"/>
</dbReference>
<dbReference type="PRINTS" id="PR00109">
    <property type="entry name" value="TYRKINASE"/>
</dbReference>
<organism evidence="6">
    <name type="scientific">Arcella intermedia</name>
    <dbReference type="NCBI Taxonomy" id="1963864"/>
    <lineage>
        <taxon>Eukaryota</taxon>
        <taxon>Amoebozoa</taxon>
        <taxon>Tubulinea</taxon>
        <taxon>Elardia</taxon>
        <taxon>Arcellinida</taxon>
        <taxon>Sphaerothecina</taxon>
        <taxon>Arcellidae</taxon>
        <taxon>Arcella</taxon>
    </lineage>
</organism>
<keyword evidence="3 4" id="KW-0067">ATP-binding</keyword>
<dbReference type="GO" id="GO:0004672">
    <property type="term" value="F:protein kinase activity"/>
    <property type="evidence" value="ECO:0007669"/>
    <property type="project" value="InterPro"/>
</dbReference>
<name>A0A6B2LEB0_9EUKA</name>
<dbReference type="CDD" id="cd13999">
    <property type="entry name" value="STKc_MAP3K-like"/>
    <property type="match status" value="1"/>
</dbReference>
<reference evidence="6" key="1">
    <citation type="journal article" date="2020" name="J. Eukaryot. Microbiol.">
        <title>De novo Sequencing, Assembly and Annotation of the Transcriptome for the Free-Living Testate Amoeba Arcella intermedia.</title>
        <authorList>
            <person name="Ribeiro G.M."/>
            <person name="Porfirio-Sousa A.L."/>
            <person name="Maurer-Alcala X.X."/>
            <person name="Katz L.A."/>
            <person name="Lahr D.J.G."/>
        </authorList>
    </citation>
    <scope>NUCLEOTIDE SEQUENCE</scope>
</reference>
<sequence>MTLKEEIGKGGFGTVYRADYFGIDVAVKHISAPGDEEDEMQEIFIRREIAILKSCRHPNLVSFIGIVEGSEKEGVQIVLEFLPGGDLGRLLFGKDHLGYYTRIKISLDVACGMAYLHSRNIIFRDLKSENLLMDESGRVKICDFGFARTFSKRYRPTTQCGTDEFMAPEIILGKPYDQSSDVFSYGMLIFEIITRRDVGKLIPRHVQNGYKVDESHLRTQIPSDCPKHFVELGLLCIKWEPKRRPTFIQIIDFLKKLMKVTPKD</sequence>
<protein>
    <recommendedName>
        <fullName evidence="5">Protein kinase domain-containing protein</fullName>
    </recommendedName>
</protein>
<evidence type="ECO:0000256" key="1">
    <source>
        <dbReference type="ARBA" id="ARBA00022741"/>
    </source>
</evidence>
<dbReference type="InterPro" id="IPR051681">
    <property type="entry name" value="Ser/Thr_Kinases-Pseudokinases"/>
</dbReference>
<dbReference type="InterPro" id="IPR000719">
    <property type="entry name" value="Prot_kinase_dom"/>
</dbReference>
<dbReference type="InterPro" id="IPR011009">
    <property type="entry name" value="Kinase-like_dom_sf"/>
</dbReference>
<dbReference type="GO" id="GO:0005524">
    <property type="term" value="F:ATP binding"/>
    <property type="evidence" value="ECO:0007669"/>
    <property type="project" value="UniProtKB-UniRule"/>
</dbReference>
<keyword evidence="2" id="KW-0418">Kinase</keyword>
<dbReference type="Gene3D" id="1.10.510.10">
    <property type="entry name" value="Transferase(Phosphotransferase) domain 1"/>
    <property type="match status" value="1"/>
</dbReference>
<keyword evidence="1 4" id="KW-0547">Nucleotide-binding</keyword>
<dbReference type="PIRSF" id="PIRSF000654">
    <property type="entry name" value="Integrin-linked_kinase"/>
    <property type="match status" value="1"/>
</dbReference>